<gene>
    <name evidence="2" type="ORF">SAMN05421538_104242</name>
</gene>
<dbReference type="OrthoDB" id="7192657at2"/>
<dbReference type="AlphaFoldDB" id="A0A1G7ATA3"/>
<dbReference type="RefSeq" id="WP_090523026.1">
    <property type="nucleotide sequence ID" value="NZ_FNAH01000004.1"/>
</dbReference>
<dbReference type="Pfam" id="PF13770">
    <property type="entry name" value="DUF4169"/>
    <property type="match status" value="1"/>
</dbReference>
<accession>A0A1G7ATA3</accession>
<protein>
    <recommendedName>
        <fullName evidence="4">DUF4169 domain-containing protein</fullName>
    </recommendedName>
</protein>
<dbReference type="InterPro" id="IPR025227">
    <property type="entry name" value="DUF4169"/>
</dbReference>
<evidence type="ECO:0000313" key="2">
    <source>
        <dbReference type="EMBL" id="SDE17952.1"/>
    </source>
</evidence>
<feature type="region of interest" description="Disordered" evidence="1">
    <location>
        <begin position="1"/>
        <end position="58"/>
    </location>
</feature>
<dbReference type="STRING" id="591205.SAMN05421538_104242"/>
<evidence type="ECO:0000256" key="1">
    <source>
        <dbReference type="SAM" id="MobiDB-lite"/>
    </source>
</evidence>
<keyword evidence="3" id="KW-1185">Reference proteome</keyword>
<reference evidence="2 3" key="1">
    <citation type="submission" date="2016-10" db="EMBL/GenBank/DDBJ databases">
        <authorList>
            <person name="de Groot N.N."/>
        </authorList>
    </citation>
    <scope>NUCLEOTIDE SEQUENCE [LARGE SCALE GENOMIC DNA]</scope>
    <source>
        <strain evidence="2 3">DSM 22220</strain>
    </source>
</reference>
<feature type="compositionally biased region" description="Basic and acidic residues" evidence="1">
    <location>
        <begin position="37"/>
        <end position="58"/>
    </location>
</feature>
<dbReference type="EMBL" id="FNAH01000004">
    <property type="protein sequence ID" value="SDE17952.1"/>
    <property type="molecule type" value="Genomic_DNA"/>
</dbReference>
<evidence type="ECO:0008006" key="4">
    <source>
        <dbReference type="Google" id="ProtNLM"/>
    </source>
</evidence>
<feature type="compositionally biased region" description="Basic and acidic residues" evidence="1">
    <location>
        <begin position="14"/>
        <end position="23"/>
    </location>
</feature>
<name>A0A1G7ATA3_9RHOB</name>
<organism evidence="2 3">
    <name type="scientific">Paracoccus isoporae</name>
    <dbReference type="NCBI Taxonomy" id="591205"/>
    <lineage>
        <taxon>Bacteria</taxon>
        <taxon>Pseudomonadati</taxon>
        <taxon>Pseudomonadota</taxon>
        <taxon>Alphaproteobacteria</taxon>
        <taxon>Rhodobacterales</taxon>
        <taxon>Paracoccaceae</taxon>
        <taxon>Paracoccus</taxon>
    </lineage>
</organism>
<sequence>MTQITNLNRVRKQKSLEAARKQADANAVKFGRTKAQKAVEKADKDRAAQHLDGRKRDD</sequence>
<evidence type="ECO:0000313" key="3">
    <source>
        <dbReference type="Proteomes" id="UP000199344"/>
    </source>
</evidence>
<dbReference type="Proteomes" id="UP000199344">
    <property type="component" value="Unassembled WGS sequence"/>
</dbReference>
<proteinExistence type="predicted"/>